<proteinExistence type="predicted"/>
<dbReference type="VEuPathDB" id="TrichDB:TRFO_33294"/>
<protein>
    <submittedName>
        <fullName evidence="1">Uncharacterized protein</fullName>
    </submittedName>
</protein>
<evidence type="ECO:0000313" key="2">
    <source>
        <dbReference type="Proteomes" id="UP000179807"/>
    </source>
</evidence>
<sequence length="622" mass="70700">MFSFRRVFPTHLANETRNTRTRILGVVNPNQILYLVVTSNKTEILLVDLNGDSKTVLAFNHYLDIISADLSSDFDLLAYTERIPNGLRFSFKSVLCHLHSFSNVKVFEDISPITSYFLPDNRGYQIVHIIGHRIVHFHAALVNKKLIIKQIRGGANISNCRSFYFDSKLLCALTPSNASLFTFKNKSYFSTVKPLEMREGVNLPAELAILPSVTANYPFYRFSNGNMYAVKIRNEYAVIEQLYRGQNTPLAFSITVFDQFIPTKIIEVPNVQPDIPINFVHYESVVFVFAVNCFTAMIDFTVLPPAIYFLPRALCTGPTSNLTVTTNNFTIDIETGEVYRLSISLKEIPNIANFNDTTVLRIFATLIARLPSFISISSVIRRIPNEPDILLCFFQILFKIGMMMNVNNKVGRLKHAGRTVNDLVELRPPLSKELLFTLEDMDREFPSIGKYTRIDTFLLLLKQYRMMNVRDIQKVAIRHLQIQNRLVLSLRAAIDEWINKYSPDDAHKFALSIALLSEAKNASTPEVPCLELECEEAANEICSETVKMHLRCANLIGIGNLTNNRYSGELKYWGARLPPEIKELKRGTRISSMSSLMVSKKNDQHWSRSDLSSSESSTVTDL</sequence>
<reference evidence="1" key="1">
    <citation type="submission" date="2016-10" db="EMBL/GenBank/DDBJ databases">
        <authorList>
            <person name="Benchimol M."/>
            <person name="Almeida L.G."/>
            <person name="Vasconcelos A.T."/>
            <person name="Perreira-Neves A."/>
            <person name="Rosa I.A."/>
            <person name="Tasca T."/>
            <person name="Bogo M.R."/>
            <person name="de Souza W."/>
        </authorList>
    </citation>
    <scope>NUCLEOTIDE SEQUENCE [LARGE SCALE GENOMIC DNA]</scope>
    <source>
        <strain evidence="1">K</strain>
    </source>
</reference>
<organism evidence="1 2">
    <name type="scientific">Tritrichomonas foetus</name>
    <dbReference type="NCBI Taxonomy" id="1144522"/>
    <lineage>
        <taxon>Eukaryota</taxon>
        <taxon>Metamonada</taxon>
        <taxon>Parabasalia</taxon>
        <taxon>Tritrichomonadida</taxon>
        <taxon>Tritrichomonadidae</taxon>
        <taxon>Tritrichomonas</taxon>
    </lineage>
</organism>
<name>A0A1J4JLT4_9EUKA</name>
<dbReference type="OrthoDB" id="10540767at2759"/>
<dbReference type="GeneID" id="94843701"/>
<accession>A0A1J4JLT4</accession>
<keyword evidence="2" id="KW-1185">Reference proteome</keyword>
<dbReference type="Proteomes" id="UP000179807">
    <property type="component" value="Unassembled WGS sequence"/>
</dbReference>
<gene>
    <name evidence="1" type="ORF">TRFO_33294</name>
</gene>
<comment type="caution">
    <text evidence="1">The sequence shown here is derived from an EMBL/GenBank/DDBJ whole genome shotgun (WGS) entry which is preliminary data.</text>
</comment>
<dbReference type="AlphaFoldDB" id="A0A1J4JLT4"/>
<dbReference type="RefSeq" id="XP_068353199.1">
    <property type="nucleotide sequence ID" value="XM_068508997.1"/>
</dbReference>
<evidence type="ECO:0000313" key="1">
    <source>
        <dbReference type="EMBL" id="OHT00063.1"/>
    </source>
</evidence>
<dbReference type="EMBL" id="MLAK01000972">
    <property type="protein sequence ID" value="OHT00063.1"/>
    <property type="molecule type" value="Genomic_DNA"/>
</dbReference>